<feature type="compositionally biased region" description="Acidic residues" evidence="6">
    <location>
        <begin position="130"/>
        <end position="152"/>
    </location>
</feature>
<evidence type="ECO:0000256" key="5">
    <source>
        <dbReference type="SAM" id="Coils"/>
    </source>
</evidence>
<protein>
    <recommendedName>
        <fullName evidence="7">GRF-type domain-containing protein</fullName>
    </recommendedName>
</protein>
<feature type="compositionally biased region" description="Basic and acidic residues" evidence="6">
    <location>
        <begin position="107"/>
        <end position="116"/>
    </location>
</feature>
<dbReference type="GO" id="GO:0008270">
    <property type="term" value="F:zinc ion binding"/>
    <property type="evidence" value="ECO:0007669"/>
    <property type="project" value="UniProtKB-KW"/>
</dbReference>
<dbReference type="AlphaFoldDB" id="A0A1B8GGW4"/>
<evidence type="ECO:0000313" key="9">
    <source>
        <dbReference type="Proteomes" id="UP000091956"/>
    </source>
</evidence>
<keyword evidence="2 4" id="KW-0863">Zinc-finger</keyword>
<evidence type="ECO:0000259" key="7">
    <source>
        <dbReference type="PROSITE" id="PS51999"/>
    </source>
</evidence>
<dbReference type="STRING" id="342668.A0A1B8GGW4"/>
<evidence type="ECO:0000256" key="3">
    <source>
        <dbReference type="ARBA" id="ARBA00022833"/>
    </source>
</evidence>
<proteinExistence type="predicted"/>
<reference evidence="9" key="2">
    <citation type="journal article" date="2018" name="Nat. Commun.">
        <title>Extreme sensitivity to ultraviolet light in the fungal pathogen causing white-nose syndrome of bats.</title>
        <authorList>
            <person name="Palmer J.M."/>
            <person name="Drees K.P."/>
            <person name="Foster J.T."/>
            <person name="Lindner D.L."/>
        </authorList>
    </citation>
    <scope>NUCLEOTIDE SEQUENCE [LARGE SCALE GENOMIC DNA]</scope>
    <source>
        <strain evidence="9">UAMH 10579</strain>
    </source>
</reference>
<evidence type="ECO:0000256" key="4">
    <source>
        <dbReference type="PROSITE-ProRule" id="PRU01343"/>
    </source>
</evidence>
<reference evidence="8 9" key="1">
    <citation type="submission" date="2016-03" db="EMBL/GenBank/DDBJ databases">
        <title>Comparative genomics of Pseudogymnoascus destructans, the fungus causing white-nose syndrome of bats.</title>
        <authorList>
            <person name="Palmer J.M."/>
            <person name="Drees K.P."/>
            <person name="Foster J.T."/>
            <person name="Lindner D.L."/>
        </authorList>
    </citation>
    <scope>NUCLEOTIDE SEQUENCE [LARGE SCALE GENOMIC DNA]</scope>
    <source>
        <strain evidence="8 9">UAMH 10579</strain>
    </source>
</reference>
<keyword evidence="5" id="KW-0175">Coiled coil</keyword>
<keyword evidence="9" id="KW-1185">Reference proteome</keyword>
<dbReference type="OrthoDB" id="430051at2759"/>
<dbReference type="PROSITE" id="PS51999">
    <property type="entry name" value="ZF_GRF"/>
    <property type="match status" value="1"/>
</dbReference>
<dbReference type="Proteomes" id="UP000091956">
    <property type="component" value="Unassembled WGS sequence"/>
</dbReference>
<evidence type="ECO:0000256" key="6">
    <source>
        <dbReference type="SAM" id="MobiDB-lite"/>
    </source>
</evidence>
<evidence type="ECO:0000313" key="8">
    <source>
        <dbReference type="EMBL" id="OBT95075.1"/>
    </source>
</evidence>
<evidence type="ECO:0000256" key="1">
    <source>
        <dbReference type="ARBA" id="ARBA00022723"/>
    </source>
</evidence>
<feature type="region of interest" description="Disordered" evidence="6">
    <location>
        <begin position="1"/>
        <end position="23"/>
    </location>
</feature>
<sequence>MEPVTPTKSGGGRQLSGSPIKMQSKKGLFVDGVWRCNCSPRMPASHFQVKKESVNKGRWFYTCQEPKEQSCGFFLWDDDAKSREMRTVLHNSRSEAGPSTTPKKPNSRAEDTERSGGYDTMNGGKVIDLDKDDEDEYGEWPLGAEDEIEAVEAAERASSMKPPETPRKALKTSDFSTPGSKRIRSGEGPWPTPATTATTRDEDVFRTPISARLEPLGLASASKRGLMSPSASPTPNRRLDFTSVAETRGSRSADYDITAEVLQLLEGQPIEDETIANLRNLLNRYALKNSGIEKGRDVTRLALKARDAKIEDLQQQVATLESKREMDKAIIRHFKDDMSASVTRRGRGRGRGS</sequence>
<feature type="region of interest" description="Disordered" evidence="6">
    <location>
        <begin position="86"/>
        <end position="240"/>
    </location>
</feature>
<dbReference type="GeneID" id="28840705"/>
<evidence type="ECO:0000256" key="2">
    <source>
        <dbReference type="ARBA" id="ARBA00022771"/>
    </source>
</evidence>
<dbReference type="InterPro" id="IPR010666">
    <property type="entry name" value="Znf_GRF"/>
</dbReference>
<organism evidence="8 9">
    <name type="scientific">Pseudogymnoascus verrucosus</name>
    <dbReference type="NCBI Taxonomy" id="342668"/>
    <lineage>
        <taxon>Eukaryota</taxon>
        <taxon>Fungi</taxon>
        <taxon>Dikarya</taxon>
        <taxon>Ascomycota</taxon>
        <taxon>Pezizomycotina</taxon>
        <taxon>Leotiomycetes</taxon>
        <taxon>Thelebolales</taxon>
        <taxon>Thelebolaceae</taxon>
        <taxon>Pseudogymnoascus</taxon>
    </lineage>
</organism>
<feature type="coiled-coil region" evidence="5">
    <location>
        <begin position="303"/>
        <end position="330"/>
    </location>
</feature>
<accession>A0A1B8GGW4</accession>
<dbReference type="RefSeq" id="XP_018128808.1">
    <property type="nucleotide sequence ID" value="XM_018276754.1"/>
</dbReference>
<keyword evidence="1" id="KW-0479">Metal-binding</keyword>
<dbReference type="Pfam" id="PF06839">
    <property type="entry name" value="Zn_ribbon_GRF"/>
    <property type="match status" value="1"/>
</dbReference>
<dbReference type="EMBL" id="KV460238">
    <property type="protein sequence ID" value="OBT95075.1"/>
    <property type="molecule type" value="Genomic_DNA"/>
</dbReference>
<gene>
    <name evidence="8" type="ORF">VE01_07319</name>
</gene>
<name>A0A1B8GGW4_9PEZI</name>
<keyword evidence="3" id="KW-0862">Zinc</keyword>
<feature type="domain" description="GRF-type" evidence="7">
    <location>
        <begin position="36"/>
        <end position="80"/>
    </location>
</feature>